<evidence type="ECO:0000313" key="4">
    <source>
        <dbReference type="Proteomes" id="UP000256561"/>
    </source>
</evidence>
<protein>
    <recommendedName>
        <fullName evidence="2">DUF4097 domain-containing protein</fullName>
    </recommendedName>
</protein>
<dbReference type="EMBL" id="QRHA01000006">
    <property type="protein sequence ID" value="RDV25686.1"/>
    <property type="molecule type" value="Genomic_DNA"/>
</dbReference>
<keyword evidence="4" id="KW-1185">Reference proteome</keyword>
<feature type="signal peptide" evidence="1">
    <location>
        <begin position="1"/>
        <end position="28"/>
    </location>
</feature>
<dbReference type="Pfam" id="PF13349">
    <property type="entry name" value="DUF4097"/>
    <property type="match status" value="1"/>
</dbReference>
<evidence type="ECO:0000313" key="3">
    <source>
        <dbReference type="EMBL" id="RDV25686.1"/>
    </source>
</evidence>
<proteinExistence type="predicted"/>
<accession>A0A3D8M7D6</accession>
<feature type="chain" id="PRO_5017571253" description="DUF4097 domain-containing protein" evidence="1">
    <location>
        <begin position="29"/>
        <end position="325"/>
    </location>
</feature>
<organism evidence="3 4">
    <name type="scientific">Alteromonas aestuariivivens</name>
    <dbReference type="NCBI Taxonomy" id="1938339"/>
    <lineage>
        <taxon>Bacteria</taxon>
        <taxon>Pseudomonadati</taxon>
        <taxon>Pseudomonadota</taxon>
        <taxon>Gammaproteobacteria</taxon>
        <taxon>Alteromonadales</taxon>
        <taxon>Alteromonadaceae</taxon>
        <taxon>Alteromonas/Salinimonas group</taxon>
        <taxon>Alteromonas</taxon>
    </lineage>
</organism>
<evidence type="ECO:0000256" key="1">
    <source>
        <dbReference type="SAM" id="SignalP"/>
    </source>
</evidence>
<dbReference type="InterPro" id="IPR025164">
    <property type="entry name" value="Toastrack_DUF4097"/>
</dbReference>
<feature type="domain" description="DUF4097" evidence="2">
    <location>
        <begin position="45"/>
        <end position="323"/>
    </location>
</feature>
<gene>
    <name evidence="3" type="ORF">DXV75_10010</name>
</gene>
<evidence type="ECO:0000259" key="2">
    <source>
        <dbReference type="Pfam" id="PF13349"/>
    </source>
</evidence>
<keyword evidence="1" id="KW-0732">Signal</keyword>
<name>A0A3D8M7D6_9ALTE</name>
<sequence length="325" mass="35254">MQIRKRASYTPAWLLGLGLLAVTSTVLAQQAVNETRETGEAPHVDIEHMNGKAVIKGWEQQQVRVVGELGKRTEEFIFTSEGNRVSIRVEVARKRNDWGFGGDSDGDDLTIYVPQKSRLSYNSINASVAISDVLNDTQIEVVNGDVDARGLAGRISLESVNGDIDIDGISGDLSIETVNGHIRGSHRAEGEGRFESVNGDIEISSDSPEMQVETVNGDIELALQNVNELDLNTVNGRVEAAMSLMDSGDVRASSVGGSIELSFQESVSARFDIEAHAGGRIINNISNEQMMKAKYGPRRWLEFSHNGGNARVEISTVSGRVTVNN</sequence>
<dbReference type="OrthoDB" id="6194490at2"/>
<reference evidence="4" key="1">
    <citation type="submission" date="2018-08" db="EMBL/GenBank/DDBJ databases">
        <authorList>
            <person name="Zhang J."/>
            <person name="Du Z.-J."/>
        </authorList>
    </citation>
    <scope>NUCLEOTIDE SEQUENCE [LARGE SCALE GENOMIC DNA]</scope>
    <source>
        <strain evidence="4">KCTC 52655</strain>
    </source>
</reference>
<comment type="caution">
    <text evidence="3">The sequence shown here is derived from an EMBL/GenBank/DDBJ whole genome shotgun (WGS) entry which is preliminary data.</text>
</comment>
<dbReference type="Proteomes" id="UP000256561">
    <property type="component" value="Unassembled WGS sequence"/>
</dbReference>
<dbReference type="AlphaFoldDB" id="A0A3D8M7D6"/>